<evidence type="ECO:0000313" key="1">
    <source>
        <dbReference type="EMBL" id="KAF2541409.1"/>
    </source>
</evidence>
<organism evidence="1 2">
    <name type="scientific">Brassica cretica</name>
    <name type="common">Mustard</name>
    <dbReference type="NCBI Taxonomy" id="69181"/>
    <lineage>
        <taxon>Eukaryota</taxon>
        <taxon>Viridiplantae</taxon>
        <taxon>Streptophyta</taxon>
        <taxon>Embryophyta</taxon>
        <taxon>Tracheophyta</taxon>
        <taxon>Spermatophyta</taxon>
        <taxon>Magnoliopsida</taxon>
        <taxon>eudicotyledons</taxon>
        <taxon>Gunneridae</taxon>
        <taxon>Pentapetalae</taxon>
        <taxon>rosids</taxon>
        <taxon>malvids</taxon>
        <taxon>Brassicales</taxon>
        <taxon>Brassicaceae</taxon>
        <taxon>Brassiceae</taxon>
        <taxon>Brassica</taxon>
    </lineage>
</organism>
<protein>
    <submittedName>
        <fullName evidence="1">Uncharacterized protein</fullName>
    </submittedName>
</protein>
<proteinExistence type="predicted"/>
<dbReference type="Proteomes" id="UP000712281">
    <property type="component" value="Unassembled WGS sequence"/>
</dbReference>
<name>A0A8S9G7Z1_BRACR</name>
<gene>
    <name evidence="1" type="ORF">F2Q68_00028991</name>
</gene>
<reference evidence="1" key="1">
    <citation type="submission" date="2019-12" db="EMBL/GenBank/DDBJ databases">
        <title>Genome sequencing and annotation of Brassica cretica.</title>
        <authorList>
            <person name="Studholme D.J."/>
            <person name="Sarris P.F."/>
        </authorList>
    </citation>
    <scope>NUCLEOTIDE SEQUENCE</scope>
    <source>
        <strain evidence="1">PFS-001/15</strain>
        <tissue evidence="1">Leaf</tissue>
    </source>
</reference>
<accession>A0A8S9G7Z1</accession>
<dbReference type="AlphaFoldDB" id="A0A8S9G7Z1"/>
<evidence type="ECO:0000313" key="2">
    <source>
        <dbReference type="Proteomes" id="UP000712281"/>
    </source>
</evidence>
<sequence>MISSTLNGLWPEFIKKRKSRTFPELDLDGKRGTRRHMHNLARKCVQSKPVNTSHKLLRLLIGILGENTEVVLAVCFKEFGSW</sequence>
<comment type="caution">
    <text evidence="1">The sequence shown here is derived from an EMBL/GenBank/DDBJ whole genome shotgun (WGS) entry which is preliminary data.</text>
</comment>
<dbReference type="EMBL" id="QGKW02002005">
    <property type="protein sequence ID" value="KAF2541409.1"/>
    <property type="molecule type" value="Genomic_DNA"/>
</dbReference>